<proteinExistence type="predicted"/>
<gene>
    <name evidence="1" type="ORF">ACFOMD_17170</name>
</gene>
<organism evidence="1 2">
    <name type="scientific">Sphingoaurantiacus capsulatus</name>
    <dbReference type="NCBI Taxonomy" id="1771310"/>
    <lineage>
        <taxon>Bacteria</taxon>
        <taxon>Pseudomonadati</taxon>
        <taxon>Pseudomonadota</taxon>
        <taxon>Alphaproteobacteria</taxon>
        <taxon>Sphingomonadales</taxon>
        <taxon>Sphingosinicellaceae</taxon>
        <taxon>Sphingoaurantiacus</taxon>
    </lineage>
</organism>
<accession>A0ABV7XEY3</accession>
<dbReference type="RefSeq" id="WP_380863660.1">
    <property type="nucleotide sequence ID" value="NZ_JBHRXV010000013.1"/>
</dbReference>
<protein>
    <submittedName>
        <fullName evidence="1">Uncharacterized protein</fullName>
    </submittedName>
</protein>
<dbReference type="Proteomes" id="UP001595615">
    <property type="component" value="Unassembled WGS sequence"/>
</dbReference>
<reference evidence="2" key="1">
    <citation type="journal article" date="2019" name="Int. J. Syst. Evol. Microbiol.">
        <title>The Global Catalogue of Microorganisms (GCM) 10K type strain sequencing project: providing services to taxonomists for standard genome sequencing and annotation.</title>
        <authorList>
            <consortium name="The Broad Institute Genomics Platform"/>
            <consortium name="The Broad Institute Genome Sequencing Center for Infectious Disease"/>
            <person name="Wu L."/>
            <person name="Ma J."/>
        </authorList>
    </citation>
    <scope>NUCLEOTIDE SEQUENCE [LARGE SCALE GENOMIC DNA]</scope>
    <source>
        <strain evidence="2">KCTC 42644</strain>
    </source>
</reference>
<name>A0ABV7XEY3_9SPHN</name>
<sequence length="226" mass="24523">MESPPPWPTPPLMTGTWHQLDATLTVALRDRLVGTEVRCRPLVYSGKMLAYRVQPLPFWPGWMWADALQETEMGLASAAFLYGPFGALPIEGASALVHDINDTGILKLADEGAVIAYLRFFCSAVRGTDGPFHLIEDSARFAELTGGPVPEVVATHAAPIAITPIDSGWHADATVIYANDLFRTRFAIGFSGEIEMIDDEPLSTGLDPMNIVFDGMRSRPRVGAPA</sequence>
<evidence type="ECO:0000313" key="1">
    <source>
        <dbReference type="EMBL" id="MFC3714303.1"/>
    </source>
</evidence>
<dbReference type="EMBL" id="JBHRXV010000013">
    <property type="protein sequence ID" value="MFC3714303.1"/>
    <property type="molecule type" value="Genomic_DNA"/>
</dbReference>
<evidence type="ECO:0000313" key="2">
    <source>
        <dbReference type="Proteomes" id="UP001595615"/>
    </source>
</evidence>
<comment type="caution">
    <text evidence="1">The sequence shown here is derived from an EMBL/GenBank/DDBJ whole genome shotgun (WGS) entry which is preliminary data.</text>
</comment>
<keyword evidence="2" id="KW-1185">Reference proteome</keyword>